<dbReference type="CDD" id="cd00167">
    <property type="entry name" value="SANT"/>
    <property type="match status" value="3"/>
</dbReference>
<feature type="region of interest" description="Disordered" evidence="6">
    <location>
        <begin position="39"/>
        <end position="73"/>
    </location>
</feature>
<keyword evidence="2" id="KW-0805">Transcription regulation</keyword>
<evidence type="ECO:0000256" key="4">
    <source>
        <dbReference type="ARBA" id="ARBA00023163"/>
    </source>
</evidence>
<proteinExistence type="predicted"/>
<feature type="domain" description="Myb-like" evidence="7">
    <location>
        <begin position="270"/>
        <end position="366"/>
    </location>
</feature>
<dbReference type="Gene3D" id="1.10.10.60">
    <property type="entry name" value="Homeodomain-like"/>
    <property type="match status" value="4"/>
</dbReference>
<feature type="domain" description="Myb-like" evidence="7">
    <location>
        <begin position="479"/>
        <end position="524"/>
    </location>
</feature>
<dbReference type="Proteomes" id="UP001151752">
    <property type="component" value="Chromosome 15W"/>
</dbReference>
<feature type="compositionally biased region" description="Acidic residues" evidence="6">
    <location>
        <begin position="9"/>
        <end position="23"/>
    </location>
</feature>
<name>A0A9Q0PGG3_9ROSI</name>
<dbReference type="FunFam" id="1.10.10.60:FF:000016">
    <property type="entry name" value="Transcriptional activator Myb isoform A"/>
    <property type="match status" value="2"/>
</dbReference>
<dbReference type="PROSITE" id="PS51294">
    <property type="entry name" value="HTH_MYB"/>
    <property type="match status" value="2"/>
</dbReference>
<evidence type="ECO:0000259" key="8">
    <source>
        <dbReference type="PROSITE" id="PS51294"/>
    </source>
</evidence>
<feature type="domain" description="Myb-like" evidence="7">
    <location>
        <begin position="420"/>
        <end position="471"/>
    </location>
</feature>
<reference evidence="9" key="1">
    <citation type="submission" date="2022-11" db="EMBL/GenBank/DDBJ databases">
        <authorList>
            <person name="Hyden B.L."/>
            <person name="Feng K."/>
            <person name="Yates T."/>
            <person name="Jawdy S."/>
            <person name="Smart L.B."/>
            <person name="Muchero W."/>
        </authorList>
    </citation>
    <scope>NUCLEOTIDE SEQUENCE</scope>
    <source>
        <tissue evidence="9">Shoot tip</tissue>
    </source>
</reference>
<keyword evidence="4" id="KW-0804">Transcription</keyword>
<dbReference type="EMBL" id="JAPFFM010000019">
    <property type="protein sequence ID" value="KAJ6687329.1"/>
    <property type="molecule type" value="Genomic_DNA"/>
</dbReference>
<feature type="region of interest" description="Disordered" evidence="6">
    <location>
        <begin position="112"/>
        <end position="139"/>
    </location>
</feature>
<dbReference type="PANTHER" id="PTHR46621">
    <property type="entry name" value="SNRNA-ACTIVATING PROTEIN COMPLEX SUBUNIT 4"/>
    <property type="match status" value="1"/>
</dbReference>
<evidence type="ECO:0000256" key="6">
    <source>
        <dbReference type="SAM" id="MobiDB-lite"/>
    </source>
</evidence>
<dbReference type="SMART" id="SM00717">
    <property type="entry name" value="SANT"/>
    <property type="match status" value="4"/>
</dbReference>
<feature type="domain" description="Myb-like" evidence="7">
    <location>
        <begin position="371"/>
        <end position="419"/>
    </location>
</feature>
<evidence type="ECO:0000256" key="3">
    <source>
        <dbReference type="ARBA" id="ARBA00023125"/>
    </source>
</evidence>
<dbReference type="InterPro" id="IPR009057">
    <property type="entry name" value="Homeodomain-like_sf"/>
</dbReference>
<comment type="caution">
    <text evidence="9">The sequence shown here is derived from an EMBL/GenBank/DDBJ whole genome shotgun (WGS) entry which is preliminary data.</text>
</comment>
<organism evidence="9 10">
    <name type="scientific">Salix koriyanagi</name>
    <dbReference type="NCBI Taxonomy" id="2511006"/>
    <lineage>
        <taxon>Eukaryota</taxon>
        <taxon>Viridiplantae</taxon>
        <taxon>Streptophyta</taxon>
        <taxon>Embryophyta</taxon>
        <taxon>Tracheophyta</taxon>
        <taxon>Spermatophyta</taxon>
        <taxon>Magnoliopsida</taxon>
        <taxon>eudicotyledons</taxon>
        <taxon>Gunneridae</taxon>
        <taxon>Pentapetalae</taxon>
        <taxon>rosids</taxon>
        <taxon>fabids</taxon>
        <taxon>Malpighiales</taxon>
        <taxon>Salicaceae</taxon>
        <taxon>Saliceae</taxon>
        <taxon>Salix</taxon>
    </lineage>
</organism>
<dbReference type="PANTHER" id="PTHR46621:SF1">
    <property type="entry name" value="SNRNA-ACTIVATING PROTEIN COMPLEX SUBUNIT 4"/>
    <property type="match status" value="1"/>
</dbReference>
<keyword evidence="5" id="KW-0539">Nucleus</keyword>
<evidence type="ECO:0000313" key="10">
    <source>
        <dbReference type="Proteomes" id="UP001151752"/>
    </source>
</evidence>
<evidence type="ECO:0000259" key="7">
    <source>
        <dbReference type="PROSITE" id="PS50090"/>
    </source>
</evidence>
<comment type="subcellular location">
    <subcellularLocation>
        <location evidence="1">Nucleus</location>
    </subcellularLocation>
</comment>
<evidence type="ECO:0000313" key="9">
    <source>
        <dbReference type="EMBL" id="KAJ6687329.1"/>
    </source>
</evidence>
<feature type="domain" description="HTH myb-type" evidence="8">
    <location>
        <begin position="472"/>
        <end position="528"/>
    </location>
</feature>
<accession>A0A9Q0PGG3</accession>
<feature type="region of interest" description="Disordered" evidence="6">
    <location>
        <begin position="1"/>
        <end position="26"/>
    </location>
</feature>
<feature type="compositionally biased region" description="Basic residues" evidence="6">
    <location>
        <begin position="231"/>
        <end position="240"/>
    </location>
</feature>
<reference evidence="9" key="2">
    <citation type="journal article" date="2023" name="Int. J. Mol. Sci.">
        <title>De Novo Assembly and Annotation of 11 Diverse Shrub Willow (Salix) Genomes Reveals Novel Gene Organization in Sex-Linked Regions.</title>
        <authorList>
            <person name="Hyden B."/>
            <person name="Feng K."/>
            <person name="Yates T.B."/>
            <person name="Jawdy S."/>
            <person name="Cereghino C."/>
            <person name="Smart L.B."/>
            <person name="Muchero W."/>
        </authorList>
    </citation>
    <scope>NUCLEOTIDE SEQUENCE</scope>
    <source>
        <tissue evidence="9">Shoot tip</tissue>
    </source>
</reference>
<evidence type="ECO:0000256" key="5">
    <source>
        <dbReference type="ARBA" id="ARBA00023242"/>
    </source>
</evidence>
<dbReference type="SUPFAM" id="SSF46689">
    <property type="entry name" value="Homeodomain-like"/>
    <property type="match status" value="3"/>
</dbReference>
<dbReference type="PROSITE" id="PS50090">
    <property type="entry name" value="MYB_LIKE"/>
    <property type="match status" value="4"/>
</dbReference>
<keyword evidence="3" id="KW-0238">DNA-binding</keyword>
<evidence type="ECO:0000256" key="1">
    <source>
        <dbReference type="ARBA" id="ARBA00004123"/>
    </source>
</evidence>
<feature type="compositionally biased region" description="Basic and acidic residues" evidence="6">
    <location>
        <begin position="116"/>
        <end position="139"/>
    </location>
</feature>
<protein>
    <submittedName>
        <fullName evidence="9">SNRNA-ACTIVATING PROTEIN COMPLEX SUBUNIT 4</fullName>
    </submittedName>
</protein>
<dbReference type="GO" id="GO:0001006">
    <property type="term" value="F:RNA polymerase III type 3 promoter sequence-specific DNA binding"/>
    <property type="evidence" value="ECO:0007669"/>
    <property type="project" value="TreeGrafter"/>
</dbReference>
<feature type="region of interest" description="Disordered" evidence="6">
    <location>
        <begin position="228"/>
        <end position="251"/>
    </location>
</feature>
<dbReference type="GO" id="GO:0005634">
    <property type="term" value="C:nucleus"/>
    <property type="evidence" value="ECO:0007669"/>
    <property type="project" value="UniProtKB-SubCell"/>
</dbReference>
<dbReference type="InterPro" id="IPR001005">
    <property type="entry name" value="SANT/Myb"/>
</dbReference>
<evidence type="ECO:0000256" key="2">
    <source>
        <dbReference type="ARBA" id="ARBA00023015"/>
    </source>
</evidence>
<gene>
    <name evidence="9" type="ORF">OIU74_016085</name>
</gene>
<dbReference type="GO" id="GO:0042795">
    <property type="term" value="P:snRNA transcription by RNA polymerase II"/>
    <property type="evidence" value="ECO:0007669"/>
    <property type="project" value="TreeGrafter"/>
</dbReference>
<dbReference type="GO" id="GO:0042796">
    <property type="term" value="P:snRNA transcription by RNA polymerase III"/>
    <property type="evidence" value="ECO:0007669"/>
    <property type="project" value="TreeGrafter"/>
</dbReference>
<keyword evidence="10" id="KW-1185">Reference proteome</keyword>
<dbReference type="Pfam" id="PF00249">
    <property type="entry name" value="Myb_DNA-binding"/>
    <property type="match status" value="3"/>
</dbReference>
<dbReference type="AlphaFoldDB" id="A0A9Q0PGG3"/>
<dbReference type="GO" id="GO:0019185">
    <property type="term" value="C:snRNA-activating protein complex"/>
    <property type="evidence" value="ECO:0007669"/>
    <property type="project" value="TreeGrafter"/>
</dbReference>
<sequence length="596" mass="68062">MSRFRPPNDDDEEEEDDDDDFQNDMEALRQACIVTGTNLTNISPAAAVSDGSGEADGNSCGGASVSDSESEDDFELFRSVQNRFATSAVSDDEEDDFETLCAVKRRFAAYDNNNNQEKEKNEMEKPEIGHAASAEDKELDSGRLSTLELDYSSFPKSAQVFIDAIKKNRSCQKFTRNKLIQIEARIEENNKLKDKVKILKDFQLSCRKITGMALSLRKDPRIQLVSARKTSNSKHPKVNGKKVSPLHDGPVENSHVANYRTALTNFPLALNRKKWTETEKENLGKGIRQQYQEMVLQLSMDQFSCSEGSPEDAKDLDSILVSIRDLEITPEKIREFLPRVNWDQLASSYVAGRSGAECKARWLNFEDLLINQSPWTIKEDKNLLLIVQEKGVTNWFDIAVSLGTNRTPFQCLSRFQRSLNARILKREWTKEEDAQLRAAVETYGERDWQSVASTLEGRAGTQCSNRWKKTLHPAIRRVGRWTLDEDKRLKVAVKLFGPKKWDKIAQFVPGRTQVQCRERWVNCLDPSMNRDEWTEEEDFECLRRWKALAPHEVPLLQAARRMQKAALISNFVDRESERPALGPKDFDSTGNYRTSV</sequence>
<feature type="domain" description="HTH myb-type" evidence="8">
    <location>
        <begin position="420"/>
        <end position="471"/>
    </location>
</feature>
<dbReference type="GO" id="GO:0000978">
    <property type="term" value="F:RNA polymerase II cis-regulatory region sequence-specific DNA binding"/>
    <property type="evidence" value="ECO:0007669"/>
    <property type="project" value="TreeGrafter"/>
</dbReference>
<dbReference type="InterPro" id="IPR017930">
    <property type="entry name" value="Myb_dom"/>
</dbReference>
<dbReference type="InterPro" id="IPR051575">
    <property type="entry name" value="Myb-like_DNA-bd"/>
</dbReference>